<name>A0ABM8W2P8_GIGMA</name>
<sequence length="51" mass="5725">MNDLQARLAQNCKERKEAKSFVLALISEYGSVFDFIISFDVIASWNVIDGA</sequence>
<dbReference type="EMBL" id="CAJVQB010000839">
    <property type="protein sequence ID" value="CAG8509536.1"/>
    <property type="molecule type" value="Genomic_DNA"/>
</dbReference>
<keyword evidence="1" id="KW-0472">Membrane</keyword>
<protein>
    <submittedName>
        <fullName evidence="2">13484_t:CDS:1</fullName>
    </submittedName>
</protein>
<evidence type="ECO:0000313" key="2">
    <source>
        <dbReference type="EMBL" id="CAG8509536.1"/>
    </source>
</evidence>
<evidence type="ECO:0000256" key="1">
    <source>
        <dbReference type="SAM" id="Phobius"/>
    </source>
</evidence>
<comment type="caution">
    <text evidence="2">The sequence shown here is derived from an EMBL/GenBank/DDBJ whole genome shotgun (WGS) entry which is preliminary data.</text>
</comment>
<gene>
    <name evidence="2" type="ORF">GMARGA_LOCUS2611</name>
</gene>
<dbReference type="Proteomes" id="UP000789901">
    <property type="component" value="Unassembled WGS sequence"/>
</dbReference>
<organism evidence="2 3">
    <name type="scientific">Gigaspora margarita</name>
    <dbReference type="NCBI Taxonomy" id="4874"/>
    <lineage>
        <taxon>Eukaryota</taxon>
        <taxon>Fungi</taxon>
        <taxon>Fungi incertae sedis</taxon>
        <taxon>Mucoromycota</taxon>
        <taxon>Glomeromycotina</taxon>
        <taxon>Glomeromycetes</taxon>
        <taxon>Diversisporales</taxon>
        <taxon>Gigasporaceae</taxon>
        <taxon>Gigaspora</taxon>
    </lineage>
</organism>
<feature type="transmembrane region" description="Helical" evidence="1">
    <location>
        <begin position="21"/>
        <end position="48"/>
    </location>
</feature>
<accession>A0ABM8W2P8</accession>
<reference evidence="2 3" key="1">
    <citation type="submission" date="2021-06" db="EMBL/GenBank/DDBJ databases">
        <authorList>
            <person name="Kallberg Y."/>
            <person name="Tangrot J."/>
            <person name="Rosling A."/>
        </authorList>
    </citation>
    <scope>NUCLEOTIDE SEQUENCE [LARGE SCALE GENOMIC DNA]</scope>
    <source>
        <strain evidence="2 3">120-4 pot B 10/14</strain>
    </source>
</reference>
<keyword evidence="1" id="KW-1133">Transmembrane helix</keyword>
<evidence type="ECO:0000313" key="3">
    <source>
        <dbReference type="Proteomes" id="UP000789901"/>
    </source>
</evidence>
<keyword evidence="3" id="KW-1185">Reference proteome</keyword>
<proteinExistence type="predicted"/>
<keyword evidence="1" id="KW-0812">Transmembrane</keyword>